<sequence length="64" mass="7239">MEKFYVGYNDVCQAVGRATLNLISHGDAPTTEAIISMLESLGDIEQNDFWRQVFRFAAEEVRKG</sequence>
<proteinExistence type="predicted"/>
<gene>
    <name evidence="1" type="ORF">GP975_02450</name>
</gene>
<dbReference type="EMBL" id="WTQT01000016">
    <property type="protein sequence ID" value="MWR36979.1"/>
    <property type="molecule type" value="Genomic_DNA"/>
</dbReference>
<dbReference type="RefSeq" id="WP_032238386.1">
    <property type="nucleotide sequence ID" value="NZ_BFTR01000033.1"/>
</dbReference>
<evidence type="ECO:0000313" key="1">
    <source>
        <dbReference type="EMBL" id="MWR36979.1"/>
    </source>
</evidence>
<organism evidence="1 2">
    <name type="scientific">Escherichia coli</name>
    <dbReference type="NCBI Taxonomy" id="562"/>
    <lineage>
        <taxon>Bacteria</taxon>
        <taxon>Pseudomonadati</taxon>
        <taxon>Pseudomonadota</taxon>
        <taxon>Gammaproteobacteria</taxon>
        <taxon>Enterobacterales</taxon>
        <taxon>Enterobacteriaceae</taxon>
        <taxon>Escherichia</taxon>
    </lineage>
</organism>
<comment type="caution">
    <text evidence="1">The sequence shown here is derived from an EMBL/GenBank/DDBJ whole genome shotgun (WGS) entry which is preliminary data.</text>
</comment>
<accession>A0A8T5Z7Y0</accession>
<dbReference type="AlphaFoldDB" id="A0A8T5Z7Y0"/>
<dbReference type="Proteomes" id="UP000460875">
    <property type="component" value="Unassembled WGS sequence"/>
</dbReference>
<evidence type="ECO:0000313" key="2">
    <source>
        <dbReference type="Proteomes" id="UP000460875"/>
    </source>
</evidence>
<reference evidence="1 2" key="1">
    <citation type="submission" date="2019-12" db="EMBL/GenBank/DDBJ databases">
        <title>Enteriobacteria Tanzani isolates_8377-8380.</title>
        <authorList>
            <person name="Subbiah M."/>
            <person name="Call D."/>
        </authorList>
    </citation>
    <scope>NUCLEOTIDE SEQUENCE [LARGE SCALE GENOMIC DNA]</scope>
    <source>
        <strain evidence="1 2">8379wE2</strain>
    </source>
</reference>
<protein>
    <submittedName>
        <fullName evidence="1">Uncharacterized protein</fullName>
    </submittedName>
</protein>
<name>A0A8T5Z7Y0_ECOLX</name>